<reference evidence="5 6" key="1">
    <citation type="journal article" date="2016" name="Int. J. Syst. Evol. Microbiol.">
        <title>Lysobacter erysipheiresistens sp. nov., an antagonist of powdery mildew, isolated from tobacco-cultivated soil.</title>
        <authorList>
            <person name="Xie B."/>
            <person name="Li T."/>
            <person name="Lin X."/>
            <person name="Wang C.J."/>
            <person name="Chen Y.J."/>
            <person name="Liu W.J."/>
            <person name="Zhao Z.W."/>
        </authorList>
    </citation>
    <scope>NUCLEOTIDE SEQUENCE [LARGE SCALE GENOMIC DNA]</scope>
    <source>
        <strain evidence="5 6">RS-LYSO-3</strain>
    </source>
</reference>
<dbReference type="Pfam" id="PF02481">
    <property type="entry name" value="DNA_processg_A"/>
    <property type="match status" value="1"/>
</dbReference>
<dbReference type="Proteomes" id="UP001355056">
    <property type="component" value="Unassembled WGS sequence"/>
</dbReference>
<feature type="domain" description="Smf/DprA SLOG" evidence="3">
    <location>
        <begin position="115"/>
        <end position="323"/>
    </location>
</feature>
<name>A0ABU7YXD4_9GAMM</name>
<gene>
    <name evidence="5" type="primary">dprA</name>
    <name evidence="5" type="ORF">SNE34_06220</name>
</gene>
<dbReference type="PANTHER" id="PTHR43022">
    <property type="entry name" value="PROTEIN SMF"/>
    <property type="match status" value="1"/>
</dbReference>
<evidence type="ECO:0000259" key="3">
    <source>
        <dbReference type="Pfam" id="PF02481"/>
    </source>
</evidence>
<evidence type="ECO:0000256" key="1">
    <source>
        <dbReference type="ARBA" id="ARBA00006525"/>
    </source>
</evidence>
<organism evidence="5 6">
    <name type="scientific">Novilysobacter erysipheiresistens</name>
    <dbReference type="NCBI Taxonomy" id="1749332"/>
    <lineage>
        <taxon>Bacteria</taxon>
        <taxon>Pseudomonadati</taxon>
        <taxon>Pseudomonadota</taxon>
        <taxon>Gammaproteobacteria</taxon>
        <taxon>Lysobacterales</taxon>
        <taxon>Lysobacteraceae</taxon>
        <taxon>Novilysobacter</taxon>
    </lineage>
</organism>
<comment type="caution">
    <text evidence="5">The sequence shown here is derived from an EMBL/GenBank/DDBJ whole genome shotgun (WGS) entry which is preliminary data.</text>
</comment>
<feature type="region of interest" description="Disordered" evidence="2">
    <location>
        <begin position="349"/>
        <end position="387"/>
    </location>
</feature>
<accession>A0ABU7YXD4</accession>
<dbReference type="InterPro" id="IPR057666">
    <property type="entry name" value="DrpA_SLOG"/>
</dbReference>
<dbReference type="SUPFAM" id="SSF102405">
    <property type="entry name" value="MCP/YpsA-like"/>
    <property type="match status" value="1"/>
</dbReference>
<dbReference type="NCBIfam" id="TIGR00732">
    <property type="entry name" value="dprA"/>
    <property type="match status" value="1"/>
</dbReference>
<dbReference type="Pfam" id="PF17782">
    <property type="entry name" value="WHD_DprA"/>
    <property type="match status" value="1"/>
</dbReference>
<dbReference type="Gene3D" id="3.40.50.450">
    <property type="match status" value="1"/>
</dbReference>
<keyword evidence="6" id="KW-1185">Reference proteome</keyword>
<evidence type="ECO:0000256" key="2">
    <source>
        <dbReference type="SAM" id="MobiDB-lite"/>
    </source>
</evidence>
<evidence type="ECO:0000313" key="6">
    <source>
        <dbReference type="Proteomes" id="UP001355056"/>
    </source>
</evidence>
<evidence type="ECO:0000313" key="5">
    <source>
        <dbReference type="EMBL" id="MEG3183600.1"/>
    </source>
</evidence>
<protein>
    <submittedName>
        <fullName evidence="5">DNA-processing protein DprA</fullName>
    </submittedName>
</protein>
<dbReference type="RefSeq" id="WP_332615769.1">
    <property type="nucleotide sequence ID" value="NZ_JAXGFP010000003.1"/>
</dbReference>
<feature type="domain" description="DprA winged helix" evidence="4">
    <location>
        <begin position="384"/>
        <end position="439"/>
    </location>
</feature>
<comment type="similarity">
    <text evidence="1">Belongs to the DprA/Smf family.</text>
</comment>
<dbReference type="InterPro" id="IPR003488">
    <property type="entry name" value="DprA"/>
</dbReference>
<evidence type="ECO:0000259" key="4">
    <source>
        <dbReference type="Pfam" id="PF17782"/>
    </source>
</evidence>
<dbReference type="Gene3D" id="1.10.10.10">
    <property type="entry name" value="Winged helix-like DNA-binding domain superfamily/Winged helix DNA-binding domain"/>
    <property type="match status" value="1"/>
</dbReference>
<sequence length="445" mass="46064">MHAANSPTALPAAHPSGDDLFAETLAPSLSTTAAAASRGDPAELEALLQLVAGGGPAAPRRRLLRQATPAAALAAGPALWRACGLTGPQLAALQSPPTTALERAAQWLDDANHHLLGWHDPDYPPLLRRCPNPPLALFVAGDPGLLWHPAVAIVGSRAPTPAGHDNAGEFARALARGGLLVASGMAAGIDTAAHQAALSVGAPTVAVLGTGPDVPYPRSNGGLHGKIVEHGAIVSEHLPGTGPRREHFPSRNRILAGLSLGILVIEAAHRSGALITARLAAESGREVMALPGSIHNPLARGCHRLLRDGAALVERPEDVIELLAPAAANLAGDLRQRLLAPTSVGTTVVSSALHDPESGLVTTPTRPARSEPPTPTHGPNLQSEAADGAERDHHIVWCALGHDPTGMDQLVERTGLTAARLSSMLLLMELEGRVAAQHGRYFRNR</sequence>
<dbReference type="InterPro" id="IPR036388">
    <property type="entry name" value="WH-like_DNA-bd_sf"/>
</dbReference>
<proteinExistence type="inferred from homology"/>
<dbReference type="PANTHER" id="PTHR43022:SF1">
    <property type="entry name" value="PROTEIN SMF"/>
    <property type="match status" value="1"/>
</dbReference>
<dbReference type="EMBL" id="JAXGFP010000003">
    <property type="protein sequence ID" value="MEG3183600.1"/>
    <property type="molecule type" value="Genomic_DNA"/>
</dbReference>
<dbReference type="InterPro" id="IPR041614">
    <property type="entry name" value="DprA_WH"/>
</dbReference>